<keyword evidence="2" id="KW-1185">Reference proteome</keyword>
<reference evidence="1" key="1">
    <citation type="submission" date="2016-10" db="EMBL/GenBank/DDBJ databases">
        <title>CRISPR-Cas defence system in Roseofilum reptotaenium: evidence of a bacteriophage-cyanobacterium arms race in the coral black band disease.</title>
        <authorList>
            <person name="Buerger P."/>
            <person name="Wood-Charlson E.M."/>
            <person name="Weynberg K.D."/>
            <person name="Willis B."/>
            <person name="Van Oppen M.J."/>
        </authorList>
    </citation>
    <scope>NUCLEOTIDE SEQUENCE [LARGE SCALE GENOMIC DNA]</scope>
    <source>
        <strain evidence="1">AO1-A</strain>
    </source>
</reference>
<dbReference type="Proteomes" id="UP000183940">
    <property type="component" value="Unassembled WGS sequence"/>
</dbReference>
<gene>
    <name evidence="1" type="ORF">BI308_18190</name>
</gene>
<organism evidence="1 2">
    <name type="scientific">Roseofilum reptotaenium AO1-A</name>
    <dbReference type="NCBI Taxonomy" id="1925591"/>
    <lineage>
        <taxon>Bacteria</taxon>
        <taxon>Bacillati</taxon>
        <taxon>Cyanobacteriota</taxon>
        <taxon>Cyanophyceae</taxon>
        <taxon>Desertifilales</taxon>
        <taxon>Desertifilaceae</taxon>
        <taxon>Roseofilum</taxon>
    </lineage>
</organism>
<evidence type="ECO:0000313" key="2">
    <source>
        <dbReference type="Proteomes" id="UP000183940"/>
    </source>
</evidence>
<protein>
    <submittedName>
        <fullName evidence="1">Uncharacterized protein</fullName>
    </submittedName>
</protein>
<accession>A0A1L9QNE4</accession>
<dbReference type="AlphaFoldDB" id="A0A1L9QNE4"/>
<evidence type="ECO:0000313" key="1">
    <source>
        <dbReference type="EMBL" id="OJJ24107.1"/>
    </source>
</evidence>
<dbReference type="EMBL" id="MLAW01000037">
    <property type="protein sequence ID" value="OJJ24107.1"/>
    <property type="molecule type" value="Genomic_DNA"/>
</dbReference>
<proteinExistence type="predicted"/>
<sequence>MNTKLVDSIVQLIDALPPKEQKLLHEKIERKQNWQETKERILKRGQAIRERQGDDFYDAIDEVFHQMREERSQELFEACSRKQEVKR</sequence>
<dbReference type="STRING" id="1925591.BI308_18190"/>
<comment type="caution">
    <text evidence="1">The sequence shown here is derived from an EMBL/GenBank/DDBJ whole genome shotgun (WGS) entry which is preliminary data.</text>
</comment>
<name>A0A1L9QNE4_9CYAN</name>